<dbReference type="InterPro" id="IPR041489">
    <property type="entry name" value="PDZ_6"/>
</dbReference>
<feature type="domain" description="PDZ" evidence="7">
    <location>
        <begin position="348"/>
        <end position="433"/>
    </location>
</feature>
<dbReference type="CDD" id="cd06782">
    <property type="entry name" value="cpPDZ_CPP-like"/>
    <property type="match status" value="1"/>
</dbReference>
<feature type="signal peptide" evidence="6">
    <location>
        <begin position="1"/>
        <end position="26"/>
    </location>
</feature>
<dbReference type="SUPFAM" id="SSF52096">
    <property type="entry name" value="ClpP/crotonase"/>
    <property type="match status" value="1"/>
</dbReference>
<evidence type="ECO:0000313" key="9">
    <source>
        <dbReference type="EMBL" id="MFC0393487.1"/>
    </source>
</evidence>
<dbReference type="NCBIfam" id="TIGR00225">
    <property type="entry name" value="prc"/>
    <property type="match status" value="1"/>
</dbReference>
<dbReference type="RefSeq" id="WP_204821464.1">
    <property type="nucleotide sequence ID" value="NZ_JANHOF010000014.1"/>
</dbReference>
<dbReference type="Pfam" id="PF22694">
    <property type="entry name" value="CtpB_N-like"/>
    <property type="match status" value="1"/>
</dbReference>
<dbReference type="InterPro" id="IPR036034">
    <property type="entry name" value="PDZ_sf"/>
</dbReference>
<evidence type="ECO:0000259" key="7">
    <source>
        <dbReference type="PROSITE" id="PS50106"/>
    </source>
</evidence>
<dbReference type="InterPro" id="IPR029045">
    <property type="entry name" value="ClpP/crotonase-like_dom_sf"/>
</dbReference>
<evidence type="ECO:0000259" key="8">
    <source>
        <dbReference type="PROSITE" id="PS51272"/>
    </source>
</evidence>
<keyword evidence="10" id="KW-1185">Reference proteome</keyword>
<organism evidence="9 10">
    <name type="scientific">Paenibacillus mendelii</name>
    <dbReference type="NCBI Taxonomy" id="206163"/>
    <lineage>
        <taxon>Bacteria</taxon>
        <taxon>Bacillati</taxon>
        <taxon>Bacillota</taxon>
        <taxon>Bacilli</taxon>
        <taxon>Bacillales</taxon>
        <taxon>Paenibacillaceae</taxon>
        <taxon>Paenibacillus</taxon>
    </lineage>
</organism>
<dbReference type="CDD" id="cd07560">
    <property type="entry name" value="Peptidase_S41_CPP"/>
    <property type="match status" value="1"/>
</dbReference>
<keyword evidence="4 5" id="KW-0720">Serine protease</keyword>
<dbReference type="InterPro" id="IPR005151">
    <property type="entry name" value="Tail-specific_protease"/>
</dbReference>
<dbReference type="PANTHER" id="PTHR32060:SF30">
    <property type="entry name" value="CARBOXY-TERMINAL PROCESSING PROTEASE CTPA"/>
    <property type="match status" value="1"/>
</dbReference>
<protein>
    <submittedName>
        <fullName evidence="9">S41 family peptidase</fullName>
    </submittedName>
</protein>
<dbReference type="PROSITE" id="PS50106">
    <property type="entry name" value="PDZ"/>
    <property type="match status" value="1"/>
</dbReference>
<evidence type="ECO:0000256" key="4">
    <source>
        <dbReference type="ARBA" id="ARBA00022825"/>
    </source>
</evidence>
<keyword evidence="2 5" id="KW-0645">Protease</keyword>
<comment type="caution">
    <text evidence="9">The sequence shown here is derived from an EMBL/GenBank/DDBJ whole genome shotgun (WGS) entry which is preliminary data.</text>
</comment>
<dbReference type="Proteomes" id="UP001589818">
    <property type="component" value="Unassembled WGS sequence"/>
</dbReference>
<dbReference type="SMART" id="SM00228">
    <property type="entry name" value="PDZ"/>
    <property type="match status" value="1"/>
</dbReference>
<dbReference type="Gene3D" id="2.30.42.10">
    <property type="match status" value="1"/>
</dbReference>
<dbReference type="Gene3D" id="3.30.750.44">
    <property type="match status" value="1"/>
</dbReference>
<evidence type="ECO:0000256" key="5">
    <source>
        <dbReference type="RuleBase" id="RU004404"/>
    </source>
</evidence>
<evidence type="ECO:0000313" key="10">
    <source>
        <dbReference type="Proteomes" id="UP001589818"/>
    </source>
</evidence>
<gene>
    <name evidence="9" type="ORF">ACFFJ8_19170</name>
</gene>
<dbReference type="InterPro" id="IPR004447">
    <property type="entry name" value="Peptidase_S41A"/>
</dbReference>
<dbReference type="SMART" id="SM00245">
    <property type="entry name" value="TSPc"/>
    <property type="match status" value="1"/>
</dbReference>
<evidence type="ECO:0000256" key="6">
    <source>
        <dbReference type="SAM" id="SignalP"/>
    </source>
</evidence>
<feature type="chain" id="PRO_5046162357" evidence="6">
    <location>
        <begin position="27"/>
        <end position="651"/>
    </location>
</feature>
<dbReference type="Gene3D" id="3.90.226.10">
    <property type="entry name" value="2-enoyl-CoA Hydratase, Chain A, domain 1"/>
    <property type="match status" value="1"/>
</dbReference>
<dbReference type="InterPro" id="IPR001478">
    <property type="entry name" value="PDZ"/>
</dbReference>
<dbReference type="InterPro" id="IPR055210">
    <property type="entry name" value="CtpA/B_N"/>
</dbReference>
<reference evidence="9 10" key="1">
    <citation type="submission" date="2024-09" db="EMBL/GenBank/DDBJ databases">
        <authorList>
            <person name="Sun Q."/>
            <person name="Mori K."/>
        </authorList>
    </citation>
    <scope>NUCLEOTIDE SEQUENCE [LARGE SCALE GENOMIC DNA]</scope>
    <source>
        <strain evidence="9 10">CCM 4839</strain>
    </source>
</reference>
<dbReference type="PANTHER" id="PTHR32060">
    <property type="entry name" value="TAIL-SPECIFIC PROTEASE"/>
    <property type="match status" value="1"/>
</dbReference>
<accession>A0ABV6JD72</accession>
<sequence>MRKISRTLGTLALAAALFMNPLTTHGAAAEAPLPFKDISSSPALGQILLLQHMGFVKGYADQSFKPEQTISRAEFVAMLVAGKGYESEAVKQAAEKTAFNDVSGWVTGYINFAVNQGWIQGTGEGKFEPDKLITNAQAVAILMNSIGMRQSQSTEAGKPWYVNYYLADQNHHLGLVSAASKPNTNATRSYVAELIVKLLADVPLNPSTGRFDTKQATNNTAFAIRLYEDIVGSFKQASSSEAKQLDSLTLLNGQIIPLAANAAVYGDPVAGSGIWYVTNESGLATFVYVVSDKQDSLNRTGQWSKLWSVYQALKYDYYTVVDEETLVNGAIDGMLKSLGDPYTVYMNPVAAASFNSGITSSFEGVGTTLKEQNGALVISGILPGSPAEKAGLRTGDIILQVNGKDVAGMSSDELAALIRGPKGTVAEFVVQRPGTDGKLTVSVTRDTIIQKTVAGQMLSDSIGTISISRMSEPTTDEFHQLYTALQLQGMKGLILDLRQNPGGLMSSALLIANELVPNQKPLFQLEYRNGQRVVYVTQNDVEKPLPIVVLTDNGTASAAEILAAALSESADAVLVGAATYGKGVVQTTQGYADGSSVKYTESKWLTPNGDWIHKKGIIPNYEVSLPGAPSTQDTQLQKAEDVLKQRLQGQQ</sequence>
<proteinExistence type="inferred from homology"/>
<comment type="similarity">
    <text evidence="1 5">Belongs to the peptidase S41A family.</text>
</comment>
<dbReference type="EMBL" id="JBHLVF010000033">
    <property type="protein sequence ID" value="MFC0393487.1"/>
    <property type="molecule type" value="Genomic_DNA"/>
</dbReference>
<keyword evidence="6" id="KW-0732">Signal</keyword>
<evidence type="ECO:0000256" key="2">
    <source>
        <dbReference type="ARBA" id="ARBA00022670"/>
    </source>
</evidence>
<evidence type="ECO:0000256" key="3">
    <source>
        <dbReference type="ARBA" id="ARBA00022801"/>
    </source>
</evidence>
<name>A0ABV6JD72_9BACL</name>
<dbReference type="Pfam" id="PF00395">
    <property type="entry name" value="SLH"/>
    <property type="match status" value="2"/>
</dbReference>
<evidence type="ECO:0000256" key="1">
    <source>
        <dbReference type="ARBA" id="ARBA00009179"/>
    </source>
</evidence>
<dbReference type="PROSITE" id="PS51272">
    <property type="entry name" value="SLH"/>
    <property type="match status" value="2"/>
</dbReference>
<feature type="domain" description="SLH" evidence="8">
    <location>
        <begin position="95"/>
        <end position="156"/>
    </location>
</feature>
<feature type="domain" description="SLH" evidence="8">
    <location>
        <begin position="30"/>
        <end position="93"/>
    </location>
</feature>
<dbReference type="Pfam" id="PF03572">
    <property type="entry name" value="Peptidase_S41"/>
    <property type="match status" value="1"/>
</dbReference>
<dbReference type="InterPro" id="IPR001119">
    <property type="entry name" value="SLH_dom"/>
</dbReference>
<keyword evidence="3 5" id="KW-0378">Hydrolase</keyword>
<dbReference type="SUPFAM" id="SSF50156">
    <property type="entry name" value="PDZ domain-like"/>
    <property type="match status" value="1"/>
</dbReference>
<dbReference type="Pfam" id="PF17820">
    <property type="entry name" value="PDZ_6"/>
    <property type="match status" value="1"/>
</dbReference>